<dbReference type="CDD" id="cd00118">
    <property type="entry name" value="LysM"/>
    <property type="match status" value="1"/>
</dbReference>
<proteinExistence type="predicted"/>
<protein>
    <submittedName>
        <fullName evidence="3">LysM peptidoglycan-binding domain-containing protein</fullName>
    </submittedName>
</protein>
<dbReference type="InterPro" id="IPR036779">
    <property type="entry name" value="LysM_dom_sf"/>
</dbReference>
<name>A0A4V6EP87_9FIRM</name>
<dbReference type="KEGG" id="rher:EHE19_007565"/>
<dbReference type="InterPro" id="IPR001932">
    <property type="entry name" value="PPM-type_phosphatase-like_dom"/>
</dbReference>
<dbReference type="SMART" id="SM00331">
    <property type="entry name" value="PP2C_SIG"/>
    <property type="match status" value="1"/>
</dbReference>
<dbReference type="Pfam" id="PF01476">
    <property type="entry name" value="LysM"/>
    <property type="match status" value="1"/>
</dbReference>
<organism evidence="3 4">
    <name type="scientific">Ruminiclostridium herbifermentans</name>
    <dbReference type="NCBI Taxonomy" id="2488810"/>
    <lineage>
        <taxon>Bacteria</taxon>
        <taxon>Bacillati</taxon>
        <taxon>Bacillota</taxon>
        <taxon>Clostridia</taxon>
        <taxon>Eubacteriales</taxon>
        <taxon>Oscillospiraceae</taxon>
        <taxon>Ruminiclostridium</taxon>
    </lineage>
</organism>
<dbReference type="PROSITE" id="PS51782">
    <property type="entry name" value="LYSM"/>
    <property type="match status" value="1"/>
</dbReference>
<dbReference type="InterPro" id="IPR018392">
    <property type="entry name" value="LysM"/>
</dbReference>
<dbReference type="EMBL" id="CP061336">
    <property type="protein sequence ID" value="QNU68260.1"/>
    <property type="molecule type" value="Genomic_DNA"/>
</dbReference>
<dbReference type="PROSITE" id="PS51746">
    <property type="entry name" value="PPM_2"/>
    <property type="match status" value="1"/>
</dbReference>
<evidence type="ECO:0000256" key="1">
    <source>
        <dbReference type="SAM" id="MobiDB-lite"/>
    </source>
</evidence>
<dbReference type="Proteomes" id="UP000306409">
    <property type="component" value="Chromosome"/>
</dbReference>
<keyword evidence="4" id="KW-1185">Reference proteome</keyword>
<dbReference type="OrthoDB" id="2583609at2"/>
<dbReference type="Gene3D" id="3.60.40.10">
    <property type="entry name" value="PPM-type phosphatase domain"/>
    <property type="match status" value="1"/>
</dbReference>
<feature type="compositionally biased region" description="Polar residues" evidence="1">
    <location>
        <begin position="340"/>
        <end position="354"/>
    </location>
</feature>
<feature type="transmembrane region" description="Helical" evidence="2">
    <location>
        <begin position="304"/>
        <end position="325"/>
    </location>
</feature>
<sequence>MDGNIKLNAAVISCASKDSYKDDFYFNGNFSNCLNTESIQCSFEKYSNNFIFAVSDSMGIDDGDTNGISAIKEIKKYHENIKRQQYSLEYIAEKISESVQLTSNLIYSKSAVLHNQDSSVLTGFSSIIVDNNRAVVMNLGNNGVFLYRQGERYDVFARNDSRKTQKLKMLGITPNSADIYNDTEKILKLAEEESKTKVKASPTIEIEEDDIFLICSDGLLNSVSKSRIEAVVNSGLDCSKMASILFQEALKNGIEDSITIMIIKVDKILNIEYPSNNYRRLSQDDYYNESVDDYSHKEKNIVNYILAFVCVVVISGVLFMAYLIIQNSNILASDKEPADSTVSSITADNTNAAENTDEFLDDLGDIEASDSTTLSSSDNEETDSSKQNNDADGANQNTGTQANNKNNTTDKKPNNETQTGKNNAADSGKENTESNNNSENTEYDIHVVQPGETLSSISNKYYGNSNKYDAIIKFNNLKDANSLYVNQELKIPKLN</sequence>
<keyword evidence="2" id="KW-1133">Transmembrane helix</keyword>
<feature type="compositionally biased region" description="Polar residues" evidence="1">
    <location>
        <begin position="385"/>
        <end position="402"/>
    </location>
</feature>
<evidence type="ECO:0000313" key="4">
    <source>
        <dbReference type="Proteomes" id="UP000306409"/>
    </source>
</evidence>
<dbReference type="AlphaFoldDB" id="A0A4V6EP87"/>
<dbReference type="RefSeq" id="WP_137696513.1">
    <property type="nucleotide sequence ID" value="NZ_CP061336.1"/>
</dbReference>
<reference evidence="3 4" key="1">
    <citation type="submission" date="2020-09" db="EMBL/GenBank/DDBJ databases">
        <title>Characterization and genome sequencing of Ruminiclostridium sp. nov. MA18.</title>
        <authorList>
            <person name="Rettenmaier R."/>
            <person name="Kowollik M.-L."/>
            <person name="Liebl W."/>
            <person name="Zverlov V."/>
        </authorList>
    </citation>
    <scope>NUCLEOTIDE SEQUENCE [LARGE SCALE GENOMIC DNA]</scope>
    <source>
        <strain evidence="3 4">MA18</strain>
    </source>
</reference>
<feature type="region of interest" description="Disordered" evidence="1">
    <location>
        <begin position="335"/>
        <end position="354"/>
    </location>
</feature>
<dbReference type="SMART" id="SM00257">
    <property type="entry name" value="LysM"/>
    <property type="match status" value="1"/>
</dbReference>
<dbReference type="Gene3D" id="3.10.350.10">
    <property type="entry name" value="LysM domain"/>
    <property type="match status" value="1"/>
</dbReference>
<dbReference type="InterPro" id="IPR036457">
    <property type="entry name" value="PPM-type-like_dom_sf"/>
</dbReference>
<gene>
    <name evidence="3" type="ORF">EHE19_007565</name>
</gene>
<keyword evidence="2" id="KW-0472">Membrane</keyword>
<keyword evidence="2" id="KW-0812">Transmembrane</keyword>
<evidence type="ECO:0000313" key="3">
    <source>
        <dbReference type="EMBL" id="QNU68260.1"/>
    </source>
</evidence>
<evidence type="ECO:0000256" key="2">
    <source>
        <dbReference type="SAM" id="Phobius"/>
    </source>
</evidence>
<accession>A0A4V6EP87</accession>
<dbReference type="SUPFAM" id="SSF54106">
    <property type="entry name" value="LysM domain"/>
    <property type="match status" value="1"/>
</dbReference>
<dbReference type="SMART" id="SM00332">
    <property type="entry name" value="PP2Cc"/>
    <property type="match status" value="1"/>
</dbReference>
<feature type="region of interest" description="Disordered" evidence="1">
    <location>
        <begin position="368"/>
        <end position="443"/>
    </location>
</feature>
<dbReference type="SUPFAM" id="SSF81606">
    <property type="entry name" value="PP2C-like"/>
    <property type="match status" value="1"/>
</dbReference>